<dbReference type="InterPro" id="IPR052353">
    <property type="entry name" value="Benzoxazolinone_Detox_Enz"/>
</dbReference>
<dbReference type="Proteomes" id="UP000568050">
    <property type="component" value="Unassembled WGS sequence"/>
</dbReference>
<dbReference type="PANTHER" id="PTHR30212">
    <property type="entry name" value="PROTEIN YIIM"/>
    <property type="match status" value="1"/>
</dbReference>
<gene>
    <name evidence="2" type="ORF">FHX50_000784</name>
</gene>
<dbReference type="GO" id="GO:0030170">
    <property type="term" value="F:pyridoxal phosphate binding"/>
    <property type="evidence" value="ECO:0007669"/>
    <property type="project" value="InterPro"/>
</dbReference>
<keyword evidence="3" id="KW-1185">Reference proteome</keyword>
<feature type="domain" description="MOSC" evidence="1">
    <location>
        <begin position="35"/>
        <end position="169"/>
    </location>
</feature>
<dbReference type="AlphaFoldDB" id="A0A839R1Q6"/>
<sequence length="236" mass="25568">MTATPIAGTLAAVCLPRELFAVTTRGRLISGIAKEPVEGPVEVLSQGIWGDVQGDRQHHGGTFKAVYAYAREQREALAESLGREFPDGFFGENLVTTGIDTDGAVIGERWRIGTTVLEASCVRTPCATLAERTGDPRFGRRFTDHGMPGAYFRVIEEGEILARQDIEVISRPDHGVTLRDAFRGLTADQASALLDWSEESATVLYSSLVKSAQRTLAKAGLEHFHPARLSSDGRGI</sequence>
<dbReference type="InterPro" id="IPR011037">
    <property type="entry name" value="Pyrv_Knase-like_insert_dom_sf"/>
</dbReference>
<evidence type="ECO:0000313" key="2">
    <source>
        <dbReference type="EMBL" id="MBB3022536.1"/>
    </source>
</evidence>
<comment type="caution">
    <text evidence="2">The sequence shown here is derived from an EMBL/GenBank/DDBJ whole genome shotgun (WGS) entry which is preliminary data.</text>
</comment>
<dbReference type="SUPFAM" id="SSF50800">
    <property type="entry name" value="PK beta-barrel domain-like"/>
    <property type="match status" value="1"/>
</dbReference>
<dbReference type="Gene3D" id="2.40.33.20">
    <property type="entry name" value="PK beta-barrel domain-like"/>
    <property type="match status" value="1"/>
</dbReference>
<dbReference type="GO" id="GO:0003824">
    <property type="term" value="F:catalytic activity"/>
    <property type="evidence" value="ECO:0007669"/>
    <property type="project" value="InterPro"/>
</dbReference>
<organism evidence="2 3">
    <name type="scientific">Helcobacillus massiliensis</name>
    <dbReference type="NCBI Taxonomy" id="521392"/>
    <lineage>
        <taxon>Bacteria</taxon>
        <taxon>Bacillati</taxon>
        <taxon>Actinomycetota</taxon>
        <taxon>Actinomycetes</taxon>
        <taxon>Micrococcales</taxon>
        <taxon>Dermabacteraceae</taxon>
        <taxon>Helcobacillus</taxon>
    </lineage>
</organism>
<name>A0A839R1Q6_9MICO</name>
<dbReference type="PROSITE" id="PS51340">
    <property type="entry name" value="MOSC"/>
    <property type="match status" value="1"/>
</dbReference>
<dbReference type="EMBL" id="JACHWP010000001">
    <property type="protein sequence ID" value="MBB3022536.1"/>
    <property type="molecule type" value="Genomic_DNA"/>
</dbReference>
<dbReference type="PANTHER" id="PTHR30212:SF2">
    <property type="entry name" value="PROTEIN YIIM"/>
    <property type="match status" value="1"/>
</dbReference>
<dbReference type="InterPro" id="IPR005302">
    <property type="entry name" value="MoCF_Sase_C"/>
</dbReference>
<evidence type="ECO:0000259" key="1">
    <source>
        <dbReference type="PROSITE" id="PS51340"/>
    </source>
</evidence>
<protein>
    <submittedName>
        <fullName evidence="2">MOSC domain-containing protein YiiM</fullName>
    </submittedName>
</protein>
<dbReference type="GO" id="GO:0030151">
    <property type="term" value="F:molybdenum ion binding"/>
    <property type="evidence" value="ECO:0007669"/>
    <property type="project" value="InterPro"/>
</dbReference>
<evidence type="ECO:0000313" key="3">
    <source>
        <dbReference type="Proteomes" id="UP000568050"/>
    </source>
</evidence>
<dbReference type="Pfam" id="PF03473">
    <property type="entry name" value="MOSC"/>
    <property type="match status" value="1"/>
</dbReference>
<dbReference type="RefSeq" id="WP_183374676.1">
    <property type="nucleotide sequence ID" value="NZ_CBCSFZ010000007.1"/>
</dbReference>
<proteinExistence type="predicted"/>
<reference evidence="2 3" key="1">
    <citation type="submission" date="2020-08" db="EMBL/GenBank/DDBJ databases">
        <title>Sequencing the genomes of 1000 actinobacteria strains.</title>
        <authorList>
            <person name="Klenk H.-P."/>
        </authorList>
    </citation>
    <scope>NUCLEOTIDE SEQUENCE [LARGE SCALE GENOMIC DNA]</scope>
    <source>
        <strain evidence="2 3">DSM 23040</strain>
    </source>
</reference>
<accession>A0A839R1Q6</accession>